<keyword evidence="2" id="KW-1185">Reference proteome</keyword>
<reference evidence="1 2" key="1">
    <citation type="submission" date="2016-07" db="EMBL/GenBank/DDBJ databases">
        <title>Multiple horizontal gene transfer events from other fungi enriched the ability of initially mycotrophic Trichoderma (Ascomycota) to feed on dead plant biomass.</title>
        <authorList>
            <consortium name="DOE Joint Genome Institute"/>
            <person name="Aerts A."/>
            <person name="Atanasova L."/>
            <person name="Chenthamara K."/>
            <person name="Zhang J."/>
            <person name="Grujic M."/>
            <person name="Henrissat B."/>
            <person name="Kuo A."/>
            <person name="Salamov A."/>
            <person name="Lipzen A."/>
            <person name="Labutti K."/>
            <person name="Barry K."/>
            <person name="Miao Y."/>
            <person name="Rahimi M.J."/>
            <person name="Shen Q."/>
            <person name="Grigoriev I.V."/>
            <person name="Kubicek C.P."/>
            <person name="Druzhinina I.S."/>
        </authorList>
    </citation>
    <scope>NUCLEOTIDE SEQUENCE [LARGE SCALE GENOMIC DNA]</scope>
    <source>
        <strain evidence="1 2">CBS 433.97</strain>
    </source>
</reference>
<dbReference type="AlphaFoldDB" id="A0A2T3YTS5"/>
<evidence type="ECO:0000313" key="1">
    <source>
        <dbReference type="EMBL" id="PTB35968.1"/>
    </source>
</evidence>
<evidence type="ECO:0000313" key="2">
    <source>
        <dbReference type="Proteomes" id="UP000240493"/>
    </source>
</evidence>
<name>A0A2T3YTS5_TRIA4</name>
<accession>A0A2T3YTS5</accession>
<dbReference type="Proteomes" id="UP000240493">
    <property type="component" value="Unassembled WGS sequence"/>
</dbReference>
<proteinExistence type="predicted"/>
<protein>
    <submittedName>
        <fullName evidence="1">Uncharacterized protein</fullName>
    </submittedName>
</protein>
<organism evidence="1 2">
    <name type="scientific">Trichoderma asperellum (strain ATCC 204424 / CBS 433.97 / NBRC 101777)</name>
    <dbReference type="NCBI Taxonomy" id="1042311"/>
    <lineage>
        <taxon>Eukaryota</taxon>
        <taxon>Fungi</taxon>
        <taxon>Dikarya</taxon>
        <taxon>Ascomycota</taxon>
        <taxon>Pezizomycotina</taxon>
        <taxon>Sordariomycetes</taxon>
        <taxon>Hypocreomycetidae</taxon>
        <taxon>Hypocreales</taxon>
        <taxon>Hypocreaceae</taxon>
        <taxon>Trichoderma</taxon>
    </lineage>
</organism>
<dbReference type="EMBL" id="KZ679272">
    <property type="protein sequence ID" value="PTB35968.1"/>
    <property type="molecule type" value="Genomic_DNA"/>
</dbReference>
<sequence length="155" mass="17023">MQCLELQRALSCCPARSAAWGAPPWPSVAIMVWPMELTKNECLHTDEWHAGGYTTADTSPLLSVIEMPITSIHAQKRAHMHYGPSRSKPIGIGAASNTVVSCLSVRPDLTAIRHFPILFFSETCIYITSRDEDHTAGSSISQFGHSYPSLVLARE</sequence>
<gene>
    <name evidence="1" type="ORF">M441DRAFT_51646</name>
</gene>